<dbReference type="RefSeq" id="WP_042392710.1">
    <property type="nucleotide sequence ID" value="NZ_BBMZ01000015.1"/>
</dbReference>
<dbReference type="InterPro" id="IPR007432">
    <property type="entry name" value="DUF480"/>
</dbReference>
<evidence type="ECO:0000313" key="3">
    <source>
        <dbReference type="Proteomes" id="UP000029462"/>
    </source>
</evidence>
<keyword evidence="3" id="KW-1185">Reference proteome</keyword>
<dbReference type="STRING" id="1115515.EV102420_15_00340"/>
<organism evidence="2 3">
    <name type="scientific">Pseudescherichia vulneris NBRC 102420</name>
    <dbReference type="NCBI Taxonomy" id="1115515"/>
    <lineage>
        <taxon>Bacteria</taxon>
        <taxon>Pseudomonadati</taxon>
        <taxon>Pseudomonadota</taxon>
        <taxon>Gammaproteobacteria</taxon>
        <taxon>Enterobacterales</taxon>
        <taxon>Enterobacteriaceae</taxon>
        <taxon>Pseudescherichia</taxon>
    </lineage>
</organism>
<dbReference type="HAMAP" id="MF_01584">
    <property type="entry name" value="UPF0502"/>
    <property type="match status" value="1"/>
</dbReference>
<name>A0A090V4U7_PSEVU</name>
<dbReference type="Pfam" id="PF04337">
    <property type="entry name" value="DUF480"/>
    <property type="match status" value="1"/>
</dbReference>
<dbReference type="Gene3D" id="1.10.10.10">
    <property type="entry name" value="Winged helix-like DNA-binding domain superfamily/Winged helix DNA-binding domain"/>
    <property type="match status" value="2"/>
</dbReference>
<evidence type="ECO:0000256" key="1">
    <source>
        <dbReference type="HAMAP-Rule" id="MF_01584"/>
    </source>
</evidence>
<reference evidence="2 3" key="1">
    <citation type="submission" date="2014-09" db="EMBL/GenBank/DDBJ databases">
        <title>Whole genome shotgun sequence of Escherichia vulneris NBRC 102420.</title>
        <authorList>
            <person name="Yoshida Y."/>
            <person name="Hosoyama A."/>
            <person name="Tsuchikane K."/>
            <person name="Ohji S."/>
            <person name="Ichikawa N."/>
            <person name="Kimura A."/>
            <person name="Yamazoe A."/>
            <person name="Ezaki T."/>
            <person name="Fujita N."/>
        </authorList>
    </citation>
    <scope>NUCLEOTIDE SEQUENCE [LARGE SCALE GENOMIC DNA]</scope>
    <source>
        <strain evidence="2 3">NBRC 102420</strain>
    </source>
</reference>
<dbReference type="Proteomes" id="UP000029462">
    <property type="component" value="Unassembled WGS sequence"/>
</dbReference>
<dbReference type="eggNOG" id="COG3132">
    <property type="taxonomic scope" value="Bacteria"/>
</dbReference>
<sequence length="215" mass="23900">MKILLSPAEARIIGCLLEKQVTTPEQYPLSLNAVVSACNQKTNREPVMSLSDAEVQDLLDTLVKRHYLRNVSGFGNRVTKYEQRFCNSEFGNLKLSSGEMALITTLLLRGAQTPGELRMRAARMHEFADVPEVEKTLEALATREDGPFVVRLPREPGKRESRYMHLFSGEAAPEATSVERDAPQPEDLAARVAVLEGEVAELKQRLDSLLAHLGD</sequence>
<evidence type="ECO:0000313" key="2">
    <source>
        <dbReference type="EMBL" id="GAL59138.1"/>
    </source>
</evidence>
<proteinExistence type="inferred from homology"/>
<dbReference type="NCBIfam" id="NF008413">
    <property type="entry name" value="PRK11239.1"/>
    <property type="match status" value="1"/>
</dbReference>
<dbReference type="AlphaFoldDB" id="A0A090V4U7"/>
<gene>
    <name evidence="2" type="primary">yceH</name>
    <name evidence="2" type="ORF">EV102420_15_00340</name>
</gene>
<accession>A0A090V4U7</accession>
<comment type="similarity">
    <text evidence="1">Belongs to the UPF0502 family.</text>
</comment>
<dbReference type="PANTHER" id="PTHR38768">
    <property type="entry name" value="UPF0502 PROTEIN YCEH"/>
    <property type="match status" value="1"/>
</dbReference>
<dbReference type="InterPro" id="IPR036390">
    <property type="entry name" value="WH_DNA-bd_sf"/>
</dbReference>
<comment type="caution">
    <text evidence="2">The sequence shown here is derived from an EMBL/GenBank/DDBJ whole genome shotgun (WGS) entry which is preliminary data.</text>
</comment>
<dbReference type="PANTHER" id="PTHR38768:SF1">
    <property type="entry name" value="UPF0502 PROTEIN YCEH"/>
    <property type="match status" value="1"/>
</dbReference>
<dbReference type="SUPFAM" id="SSF46785">
    <property type="entry name" value="Winged helix' DNA-binding domain"/>
    <property type="match status" value="2"/>
</dbReference>
<dbReference type="EMBL" id="BBMZ01000015">
    <property type="protein sequence ID" value="GAL59138.1"/>
    <property type="molecule type" value="Genomic_DNA"/>
</dbReference>
<dbReference type="OrthoDB" id="9784785at2"/>
<protein>
    <submittedName>
        <fullName evidence="2">Uncharacterized protein</fullName>
    </submittedName>
</protein>
<dbReference type="InterPro" id="IPR036388">
    <property type="entry name" value="WH-like_DNA-bd_sf"/>
</dbReference>